<evidence type="ECO:0000256" key="6">
    <source>
        <dbReference type="ARBA" id="ARBA00022750"/>
    </source>
</evidence>
<dbReference type="Gene3D" id="1.10.340.70">
    <property type="match status" value="2"/>
</dbReference>
<dbReference type="GO" id="GO:0003887">
    <property type="term" value="F:DNA-directed DNA polymerase activity"/>
    <property type="evidence" value="ECO:0007669"/>
    <property type="project" value="UniProtKB-KW"/>
</dbReference>
<keyword evidence="2" id="KW-0808">Transferase</keyword>
<dbReference type="Pfam" id="PF17921">
    <property type="entry name" value="Integrase_H2C2"/>
    <property type="match status" value="1"/>
</dbReference>
<evidence type="ECO:0000256" key="11">
    <source>
        <dbReference type="ARBA" id="ARBA00022918"/>
    </source>
</evidence>
<evidence type="ECO:0000256" key="9">
    <source>
        <dbReference type="ARBA" id="ARBA00022842"/>
    </source>
</evidence>
<dbReference type="Pfam" id="PF13456">
    <property type="entry name" value="RVT_3"/>
    <property type="match status" value="1"/>
</dbReference>
<accession>A0A2N9HW79</accession>
<dbReference type="SUPFAM" id="SSF53098">
    <property type="entry name" value="Ribonuclease H-like"/>
    <property type="match status" value="3"/>
</dbReference>
<dbReference type="InterPro" id="IPR056924">
    <property type="entry name" value="SH3_Tf2-1"/>
</dbReference>
<dbReference type="GO" id="GO:0003677">
    <property type="term" value="F:DNA binding"/>
    <property type="evidence" value="ECO:0007669"/>
    <property type="project" value="UniProtKB-KW"/>
</dbReference>
<feature type="domain" description="Reverse transcriptase" evidence="16">
    <location>
        <begin position="1"/>
        <end position="152"/>
    </location>
</feature>
<keyword evidence="15" id="KW-0511">Multifunctional enzyme</keyword>
<dbReference type="FunFam" id="3.30.420.10:FF:000032">
    <property type="entry name" value="Retrovirus-related Pol polyprotein from transposon 297-like Protein"/>
    <property type="match status" value="2"/>
</dbReference>
<evidence type="ECO:0000256" key="5">
    <source>
        <dbReference type="ARBA" id="ARBA00022723"/>
    </source>
</evidence>
<gene>
    <name evidence="18" type="ORF">FSB_LOCUS44240</name>
</gene>
<dbReference type="PANTHER" id="PTHR37984:SF5">
    <property type="entry name" value="PROTEIN NYNRIN-LIKE"/>
    <property type="match status" value="1"/>
</dbReference>
<proteinExistence type="predicted"/>
<evidence type="ECO:0000313" key="18">
    <source>
        <dbReference type="EMBL" id="SPD16358.1"/>
    </source>
</evidence>
<dbReference type="FunFam" id="3.10.10.10:FF:000007">
    <property type="entry name" value="Retrovirus-related Pol polyprotein from transposon 17.6-like Protein"/>
    <property type="match status" value="1"/>
</dbReference>
<dbReference type="SUPFAM" id="SSF54160">
    <property type="entry name" value="Chromo domain-like"/>
    <property type="match status" value="1"/>
</dbReference>
<dbReference type="Pfam" id="PF00078">
    <property type="entry name" value="RVT_1"/>
    <property type="match status" value="2"/>
</dbReference>
<keyword evidence="3" id="KW-0548">Nucleotidyltransferase</keyword>
<dbReference type="PROSITE" id="PS50878">
    <property type="entry name" value="RT_POL"/>
    <property type="match status" value="1"/>
</dbReference>
<keyword evidence="10" id="KW-0229">DNA integration</keyword>
<dbReference type="CDD" id="cd01647">
    <property type="entry name" value="RT_LTR"/>
    <property type="match status" value="2"/>
</dbReference>
<dbReference type="InterPro" id="IPR001584">
    <property type="entry name" value="Integrase_cat-core"/>
</dbReference>
<evidence type="ECO:0000256" key="7">
    <source>
        <dbReference type="ARBA" id="ARBA00022759"/>
    </source>
</evidence>
<feature type="domain" description="Integrase catalytic" evidence="17">
    <location>
        <begin position="477"/>
        <end position="636"/>
    </location>
</feature>
<evidence type="ECO:0000256" key="8">
    <source>
        <dbReference type="ARBA" id="ARBA00022801"/>
    </source>
</evidence>
<dbReference type="InterPro" id="IPR041577">
    <property type="entry name" value="RT_RNaseH_2"/>
</dbReference>
<evidence type="ECO:0000256" key="14">
    <source>
        <dbReference type="ARBA" id="ARBA00023172"/>
    </source>
</evidence>
<evidence type="ECO:0000256" key="10">
    <source>
        <dbReference type="ARBA" id="ARBA00022908"/>
    </source>
</evidence>
<dbReference type="InterPro" id="IPR016197">
    <property type="entry name" value="Chromo-like_dom_sf"/>
</dbReference>
<evidence type="ECO:0000256" key="2">
    <source>
        <dbReference type="ARBA" id="ARBA00022679"/>
    </source>
</evidence>
<name>A0A2N9HW79_FAGSY</name>
<evidence type="ECO:0000256" key="13">
    <source>
        <dbReference type="ARBA" id="ARBA00023125"/>
    </source>
</evidence>
<dbReference type="PROSITE" id="PS50994">
    <property type="entry name" value="INTEGRASE"/>
    <property type="match status" value="2"/>
</dbReference>
<dbReference type="InterPro" id="IPR050951">
    <property type="entry name" value="Retrovirus_Pol_polyprotein"/>
</dbReference>
<dbReference type="InterPro" id="IPR041588">
    <property type="entry name" value="Integrase_H2C2"/>
</dbReference>
<dbReference type="GO" id="GO:0003964">
    <property type="term" value="F:RNA-directed DNA polymerase activity"/>
    <property type="evidence" value="ECO:0007669"/>
    <property type="project" value="UniProtKB-KW"/>
</dbReference>
<dbReference type="Pfam" id="PF17919">
    <property type="entry name" value="RT_RNaseH_2"/>
    <property type="match status" value="1"/>
</dbReference>
<dbReference type="InterPro" id="IPR041373">
    <property type="entry name" value="RT_RNaseH"/>
</dbReference>
<evidence type="ECO:0000256" key="12">
    <source>
        <dbReference type="ARBA" id="ARBA00022932"/>
    </source>
</evidence>
<dbReference type="InterPro" id="IPR043128">
    <property type="entry name" value="Rev_trsase/Diguanyl_cyclase"/>
</dbReference>
<dbReference type="SUPFAM" id="SSF56672">
    <property type="entry name" value="DNA/RNA polymerases"/>
    <property type="match status" value="2"/>
</dbReference>
<feature type="domain" description="Integrase catalytic" evidence="17">
    <location>
        <begin position="1466"/>
        <end position="1631"/>
    </location>
</feature>
<keyword evidence="8" id="KW-0378">Hydrolase</keyword>
<dbReference type="GO" id="GO:0006508">
    <property type="term" value="P:proteolysis"/>
    <property type="evidence" value="ECO:0007669"/>
    <property type="project" value="UniProtKB-KW"/>
</dbReference>
<protein>
    <submittedName>
        <fullName evidence="18">Uncharacterized protein</fullName>
    </submittedName>
</protein>
<sequence length="1766" mass="199924">MCVDYRGLNKETVKDKFPIPVVDELLDELQGAVVFSKLDLRSGYHQIRMREEDIEKTAFKTHEGHYEYLVMPFGLTNAPSTFQALMNEVFRPHLRKFVLVFFDDILVYSKGLEEHTAHLKTVLQILALHQLYAKMSKCVFATSEVEYLGHIISGEGVKTDPKKIAAMVDWPIPKSLKALRGFLGLTGYYRKFIKGYGQIASPLTSLLKKDAFLWSEKAEKAFEELKAAVSQPPVLALPDFSKTFVIECDASGFGMGAVLMQDGRPLAYYSQALKGKNLFLSTYEKELLALVFKSGYPSCWDITFVVEYKQGKENKVADALSRKEDTDLKTEVEKETAYLQAQTHGHLCAISFPSPTWLDDLRASYEEDEELKSLVSRLQASGEGEGHYTLNQGLLLYKDRFCIGKESGMKIKVLALIHDSPLGGHSGYLKSLHRAKKDWFWHGMKKDIKAYIRGCDTCQRLKHETSKPAGLLQPLAIPPRPWHSISMDFVEGLPTSRKQNVILVIVDRFTKYVHFISLSHPYTASKVAALFLQHVFKLHGLPSSIVSDRDTVFTSLFWEELFRRQGVDLAMSSSYHPQSDGQTEVVNKSLEHYLRAFAADKPSLWVEWLPLAEYWFNTNYHTSTKLSPFEALYGYLPPRLIEFVPGLTRVAAVEDLLEHRQQVVGLLEHNLVAAQARMKQQADKHRSEREFEVIQRVGMVAYKLELPEEACIHPVFHVSCLKAKLGKTITPISRLPPTDALGHLAPQPAKILETRTIKKRRLPAVTEVLVQWEEGDPDDATWELLFKLQEDYPHLVGKDEFPLPNMDLLIVSTTGHAMFSFMDGFSGYNQIRMSTKDAEKTVFCTPISNFYYTVMPFGLKNARTTYQRTMTAMFHDMMHNEIENYVDDIVVKSKKREDHLETLRNVFDRCRLYKLKMNPFKCAFRVSAGKFLGFLVYNRGIDVDPAKASAIATMKAPASHKELKSFLGRLSYIRRFIPGLAAVIAVFTPLMKKGVPFVWSAACQQAFEKIQAIMTKLLTVCASVAGRPICLYLASNSEAIGALVVQEDENGTEKPVYYVSRALIDAETRYSGAERACLALIYTSQRLWHYFLAHKIQLMTKSHPIRSLLHRPVLSGRLAQWLLQLSQYEIITETPTTIKSQAIADLLAQFPREDSSSISHEVQGGVGEVLLADLLDSTWTLKFDGSSTSNSSGAGIVLIREDGETIVEFFKLDFSCSNNALEYEIYITGLAIAHEMGIKYLPVIVDSNLIICQTKGEFLLKEPSLAPYRDLAQKLEEKFDTFEISHAMRCGNRYADTLATLGSHISFEGPKVDVTINKRNTPITDLLKKEFEEQYLDAKDWRIPIKAKLILPGGVLARCVSFREAVNKLTEVHEKSCEFRDSRTPFLEYLIENVLPQTSKAAIQLKKLATRYFVEGGILFRKGFHGDPLRCLSLAESQIVMKEAHSGECGEHQGKKRLYQLLLTLGYYWPTMKKGTADFVKLDLIGPINPPSSGCIWILVATEYFSKWVEAIFLRKATGAVVANFIREHIITRFDIHHKIISDNGTPFVNKSVREVLEHYQIKHCRSMPYYPQGNGQAEATNRILLRILSKMVFDYGKGWSSHLADALWIYRGSTKTATGFTPFSLVYGIDVIAPTELLTPSPKILHGMDLEADAHICAEARVADLESLEEARELAQVRSLRYHQKLANAYEKTLQTRIFAKGQMVLRTIDHVRRGLPSPSKFAPNWEGPYLIREAYDSGYYKLATADGTTLVDPINGKWLKCYYS</sequence>
<dbReference type="Pfam" id="PF24626">
    <property type="entry name" value="SH3_Tf2-1"/>
    <property type="match status" value="1"/>
</dbReference>
<evidence type="ECO:0000256" key="4">
    <source>
        <dbReference type="ARBA" id="ARBA00022722"/>
    </source>
</evidence>
<keyword evidence="12" id="KW-0239">DNA-directed DNA polymerase</keyword>
<evidence type="ECO:0000256" key="3">
    <source>
        <dbReference type="ARBA" id="ARBA00022695"/>
    </source>
</evidence>
<dbReference type="Gene3D" id="3.30.70.270">
    <property type="match status" value="4"/>
</dbReference>
<dbReference type="InterPro" id="IPR043502">
    <property type="entry name" value="DNA/RNA_pol_sf"/>
</dbReference>
<dbReference type="GO" id="GO:0004190">
    <property type="term" value="F:aspartic-type endopeptidase activity"/>
    <property type="evidence" value="ECO:0007669"/>
    <property type="project" value="UniProtKB-KW"/>
</dbReference>
<dbReference type="Pfam" id="PF17917">
    <property type="entry name" value="RT_RNaseH"/>
    <property type="match status" value="1"/>
</dbReference>
<organism evidence="18">
    <name type="scientific">Fagus sylvatica</name>
    <name type="common">Beechnut</name>
    <dbReference type="NCBI Taxonomy" id="28930"/>
    <lineage>
        <taxon>Eukaryota</taxon>
        <taxon>Viridiplantae</taxon>
        <taxon>Streptophyta</taxon>
        <taxon>Embryophyta</taxon>
        <taxon>Tracheophyta</taxon>
        <taxon>Spermatophyta</taxon>
        <taxon>Magnoliopsida</taxon>
        <taxon>eudicotyledons</taxon>
        <taxon>Gunneridae</taxon>
        <taxon>Pentapetalae</taxon>
        <taxon>rosids</taxon>
        <taxon>fabids</taxon>
        <taxon>Fagales</taxon>
        <taxon>Fagaceae</taxon>
        <taxon>Fagus</taxon>
    </lineage>
</organism>
<keyword evidence="7" id="KW-0255">Endonuclease</keyword>
<dbReference type="InterPro" id="IPR012337">
    <property type="entry name" value="RNaseH-like_sf"/>
</dbReference>
<evidence type="ECO:0000256" key="1">
    <source>
        <dbReference type="ARBA" id="ARBA00022670"/>
    </source>
</evidence>
<dbReference type="PANTHER" id="PTHR37984">
    <property type="entry name" value="PROTEIN CBG26694"/>
    <property type="match status" value="1"/>
</dbReference>
<keyword evidence="6" id="KW-0064">Aspartyl protease</keyword>
<evidence type="ECO:0000259" key="17">
    <source>
        <dbReference type="PROSITE" id="PS50994"/>
    </source>
</evidence>
<dbReference type="Pfam" id="PF00665">
    <property type="entry name" value="rve"/>
    <property type="match status" value="2"/>
</dbReference>
<keyword evidence="13" id="KW-0238">DNA-binding</keyword>
<keyword evidence="5" id="KW-0479">Metal-binding</keyword>
<evidence type="ECO:0000259" key="16">
    <source>
        <dbReference type="PROSITE" id="PS50878"/>
    </source>
</evidence>
<dbReference type="Gene3D" id="3.10.10.10">
    <property type="entry name" value="HIV Type 1 Reverse Transcriptase, subunit A, domain 1"/>
    <property type="match status" value="1"/>
</dbReference>
<keyword evidence="11" id="KW-0695">RNA-directed DNA polymerase</keyword>
<dbReference type="CDD" id="cd09279">
    <property type="entry name" value="RNase_HI_like"/>
    <property type="match status" value="1"/>
</dbReference>
<dbReference type="InterPro" id="IPR002156">
    <property type="entry name" value="RNaseH_domain"/>
</dbReference>
<keyword evidence="9" id="KW-0460">Magnesium</keyword>
<keyword evidence="14" id="KW-0233">DNA recombination</keyword>
<dbReference type="GO" id="GO:0046872">
    <property type="term" value="F:metal ion binding"/>
    <property type="evidence" value="ECO:0007669"/>
    <property type="project" value="UniProtKB-KW"/>
</dbReference>
<dbReference type="FunFam" id="3.30.70.270:FF:000020">
    <property type="entry name" value="Transposon Tf2-6 polyprotein-like Protein"/>
    <property type="match status" value="2"/>
</dbReference>
<dbReference type="GO" id="GO:0015074">
    <property type="term" value="P:DNA integration"/>
    <property type="evidence" value="ECO:0007669"/>
    <property type="project" value="UniProtKB-KW"/>
</dbReference>
<keyword evidence="4" id="KW-0540">Nuclease</keyword>
<evidence type="ECO:0000256" key="15">
    <source>
        <dbReference type="ARBA" id="ARBA00023268"/>
    </source>
</evidence>
<dbReference type="InterPro" id="IPR036397">
    <property type="entry name" value="RNaseH_sf"/>
</dbReference>
<reference evidence="18" key="1">
    <citation type="submission" date="2018-02" db="EMBL/GenBank/DDBJ databases">
        <authorList>
            <person name="Cohen D.B."/>
            <person name="Kent A.D."/>
        </authorList>
    </citation>
    <scope>NUCLEOTIDE SEQUENCE</scope>
</reference>
<dbReference type="InterPro" id="IPR000477">
    <property type="entry name" value="RT_dom"/>
</dbReference>
<dbReference type="GO" id="GO:0004523">
    <property type="term" value="F:RNA-DNA hybrid ribonuclease activity"/>
    <property type="evidence" value="ECO:0007669"/>
    <property type="project" value="InterPro"/>
</dbReference>
<dbReference type="EMBL" id="OIVN01004261">
    <property type="protein sequence ID" value="SPD16358.1"/>
    <property type="molecule type" value="Genomic_DNA"/>
</dbReference>
<keyword evidence="1" id="KW-0645">Protease</keyword>
<dbReference type="Gene3D" id="3.30.420.10">
    <property type="entry name" value="Ribonuclease H-like superfamily/Ribonuclease H"/>
    <property type="match status" value="3"/>
</dbReference>
<dbReference type="GO" id="GO:0006310">
    <property type="term" value="P:DNA recombination"/>
    <property type="evidence" value="ECO:0007669"/>
    <property type="project" value="UniProtKB-KW"/>
</dbReference>